<evidence type="ECO:0000256" key="7">
    <source>
        <dbReference type="ARBA" id="ARBA00023136"/>
    </source>
</evidence>
<evidence type="ECO:0000256" key="10">
    <source>
        <dbReference type="RuleBase" id="RU351113"/>
    </source>
</evidence>
<comment type="caution">
    <text evidence="10">Lacks conserved residue(s) required for the propagation of feature annotation.</text>
</comment>
<dbReference type="GO" id="GO:0005886">
    <property type="term" value="C:plasma membrane"/>
    <property type="evidence" value="ECO:0007669"/>
    <property type="project" value="UniProtKB-SubCell"/>
</dbReference>
<keyword evidence="5 10" id="KW-0552">Olfaction</keyword>
<evidence type="ECO:0000256" key="3">
    <source>
        <dbReference type="ARBA" id="ARBA00022606"/>
    </source>
</evidence>
<dbReference type="AlphaFoldDB" id="A0A3S5HSS3"/>
<dbReference type="PANTHER" id="PTHR21137">
    <property type="entry name" value="ODORANT RECEPTOR"/>
    <property type="match status" value="1"/>
</dbReference>
<comment type="subcellular location">
    <subcellularLocation>
        <location evidence="1 10">Cell membrane</location>
        <topology evidence="1 10">Multi-pass membrane protein</topology>
    </subcellularLocation>
</comment>
<keyword evidence="6 10" id="KW-1133">Transmembrane helix</keyword>
<dbReference type="GO" id="GO:0005549">
    <property type="term" value="F:odorant binding"/>
    <property type="evidence" value="ECO:0007669"/>
    <property type="project" value="InterPro"/>
</dbReference>
<feature type="transmembrane region" description="Helical" evidence="10">
    <location>
        <begin position="19"/>
        <end position="35"/>
    </location>
</feature>
<keyword evidence="3 10" id="KW-0716">Sensory transduction</keyword>
<dbReference type="KEGG" id="agif:122852894"/>
<accession>A0A3S5HSS3</accession>
<dbReference type="RefSeq" id="XP_044008929.1">
    <property type="nucleotide sequence ID" value="XM_044152994.1"/>
</dbReference>
<keyword evidence="4 10" id="KW-0812">Transmembrane</keyword>
<feature type="transmembrane region" description="Helical" evidence="10">
    <location>
        <begin position="141"/>
        <end position="166"/>
    </location>
</feature>
<protein>
    <recommendedName>
        <fullName evidence="10">Odorant receptor</fullName>
    </recommendedName>
</protein>
<evidence type="ECO:0000256" key="2">
    <source>
        <dbReference type="ARBA" id="ARBA00022475"/>
    </source>
</evidence>
<comment type="similarity">
    <text evidence="10">Belongs to the insect chemoreceptor superfamily. Heteromeric odorant receptor channel (TC 1.A.69) family.</text>
</comment>
<feature type="transmembrane region" description="Helical" evidence="10">
    <location>
        <begin position="278"/>
        <end position="299"/>
    </location>
</feature>
<reference evidence="11" key="1">
    <citation type="journal article" date="2018" name="Front. Physiol.">
        <title>Differential Expression Analysis of Olfactory Genes Based on a Combination of Sequencing Platforms and Behavioral Investigations in Aphidius gifuensis.</title>
        <authorList>
            <person name="Fan J."/>
            <person name="Zhang Q."/>
            <person name="Xu Q."/>
            <person name="Xue W."/>
            <person name="Han Z."/>
            <person name="Sun J."/>
            <person name="Chen J."/>
        </authorList>
    </citation>
    <scope>NUCLEOTIDE SEQUENCE</scope>
</reference>
<evidence type="ECO:0000256" key="8">
    <source>
        <dbReference type="ARBA" id="ARBA00023170"/>
    </source>
</evidence>
<evidence type="ECO:0000256" key="9">
    <source>
        <dbReference type="ARBA" id="ARBA00023224"/>
    </source>
</evidence>
<name>A0A3S5HSS3_APHGI</name>
<dbReference type="Pfam" id="PF02949">
    <property type="entry name" value="7tm_6"/>
    <property type="match status" value="1"/>
</dbReference>
<keyword evidence="8 10" id="KW-0675">Receptor</keyword>
<dbReference type="EMBL" id="MK048969">
    <property type="protein sequence ID" value="AZQ24910.1"/>
    <property type="molecule type" value="mRNA"/>
</dbReference>
<dbReference type="PANTHER" id="PTHR21137:SF35">
    <property type="entry name" value="ODORANT RECEPTOR 19A-RELATED"/>
    <property type="match status" value="1"/>
</dbReference>
<dbReference type="GO" id="GO:0007165">
    <property type="term" value="P:signal transduction"/>
    <property type="evidence" value="ECO:0007669"/>
    <property type="project" value="UniProtKB-KW"/>
</dbReference>
<proteinExistence type="evidence at transcript level"/>
<feature type="transmembrane region" description="Helical" evidence="10">
    <location>
        <begin position="79"/>
        <end position="100"/>
    </location>
</feature>
<evidence type="ECO:0000256" key="1">
    <source>
        <dbReference type="ARBA" id="ARBA00004651"/>
    </source>
</evidence>
<sequence>MDNSNNWIKFEKLLNFEKYLLQIFGLLSMKTLFLNKPYVKNIYGTFIFSISLTVIISLTFLNIIYVISAWENDIDSVMIMVPVVFGQIIAIPKGMIIWFYQEDLYNVLDNLQEKWNKSFTRTEIHDQILEQAIKITKFRNIYVFIFTILLIVYVYSPISTILIYFYKNTNESFDFNQTMWPSDIYQIKINTFLKYIFISTIEIYHAYIYILYCQVGEIFYIQMFTHISIQFKILANDIITTVKTDRDSNSKTLSMELKYIIMRHQELYKLFDLMNDKFYSSVIFSSFVIGSINMCFNIFQFQRAFNQGNYFAASRSLILTLSIFFEMTLYCIQAEIICASAELIPESVYNSQWSNIDKNSMLTLQIIMTCSQKKLTCGAYGLVNIDHEQITQVCRRTFSFFVFLDSIQS</sequence>
<dbReference type="GO" id="GO:0004984">
    <property type="term" value="F:olfactory receptor activity"/>
    <property type="evidence" value="ECO:0007669"/>
    <property type="project" value="InterPro"/>
</dbReference>
<keyword evidence="2" id="KW-1003">Cell membrane</keyword>
<dbReference type="GeneID" id="122852894"/>
<keyword evidence="7 10" id="KW-0472">Membrane</keyword>
<feature type="transmembrane region" description="Helical" evidence="10">
    <location>
        <begin position="311"/>
        <end position="330"/>
    </location>
</feature>
<organism evidence="11">
    <name type="scientific">Aphidius gifuensis</name>
    <name type="common">Parasitoid wasp</name>
    <dbReference type="NCBI Taxonomy" id="684658"/>
    <lineage>
        <taxon>Eukaryota</taxon>
        <taxon>Metazoa</taxon>
        <taxon>Ecdysozoa</taxon>
        <taxon>Arthropoda</taxon>
        <taxon>Hexapoda</taxon>
        <taxon>Insecta</taxon>
        <taxon>Pterygota</taxon>
        <taxon>Neoptera</taxon>
        <taxon>Endopterygota</taxon>
        <taxon>Hymenoptera</taxon>
        <taxon>Apocrita</taxon>
        <taxon>Ichneumonoidea</taxon>
        <taxon>Braconidae</taxon>
        <taxon>Aphidiinae</taxon>
        <taxon>Aphidius</taxon>
    </lineage>
</organism>
<feature type="transmembrane region" description="Helical" evidence="10">
    <location>
        <begin position="42"/>
        <end position="67"/>
    </location>
</feature>
<evidence type="ECO:0000256" key="5">
    <source>
        <dbReference type="ARBA" id="ARBA00022725"/>
    </source>
</evidence>
<evidence type="ECO:0000256" key="6">
    <source>
        <dbReference type="ARBA" id="ARBA00022989"/>
    </source>
</evidence>
<dbReference type="InterPro" id="IPR004117">
    <property type="entry name" value="7tm6_olfct_rcpt"/>
</dbReference>
<evidence type="ECO:0000313" key="11">
    <source>
        <dbReference type="EMBL" id="AZQ24910.1"/>
    </source>
</evidence>
<keyword evidence="9 10" id="KW-0807">Transducer</keyword>
<evidence type="ECO:0000256" key="4">
    <source>
        <dbReference type="ARBA" id="ARBA00022692"/>
    </source>
</evidence>
<dbReference type="OrthoDB" id="7663575at2759"/>